<evidence type="ECO:0000313" key="9">
    <source>
        <dbReference type="EMBL" id="AKG43964.1"/>
    </source>
</evidence>
<dbReference type="InterPro" id="IPR023549">
    <property type="entry name" value="Subtilisin_inhibitor"/>
</dbReference>
<keyword evidence="10" id="KW-1185">Reference proteome</keyword>
<sequence>MYSSSLAALVLAALAGTAQPQPAPAPTHELTITVSDHGSADGVQRLRCSPAGGDHPRAADACAAIEAARTPFAPLAEGTLCTRVYGGPATARVEGVWDGQRVAAEFSRTDGCEIARWDALVPALPRVGNHS</sequence>
<evidence type="ECO:0000256" key="1">
    <source>
        <dbReference type="ARBA" id="ARBA00004613"/>
    </source>
</evidence>
<comment type="subcellular location">
    <subcellularLocation>
        <location evidence="1">Secreted</location>
    </subcellularLocation>
</comment>
<evidence type="ECO:0000256" key="7">
    <source>
        <dbReference type="SAM" id="SignalP"/>
    </source>
</evidence>
<proteinExistence type="inferred from homology"/>
<dbReference type="InterPro" id="IPR036819">
    <property type="entry name" value="Subtilisin_inhibitor-like_sf"/>
</dbReference>
<organism evidence="9 10">
    <name type="scientific">Streptomyces xiamenensis</name>
    <dbReference type="NCBI Taxonomy" id="408015"/>
    <lineage>
        <taxon>Bacteria</taxon>
        <taxon>Bacillati</taxon>
        <taxon>Actinomycetota</taxon>
        <taxon>Actinomycetes</taxon>
        <taxon>Kitasatosporales</taxon>
        <taxon>Streptomycetaceae</taxon>
        <taxon>Streptomyces</taxon>
    </lineage>
</organism>
<dbReference type="GO" id="GO:0004867">
    <property type="term" value="F:serine-type endopeptidase inhibitor activity"/>
    <property type="evidence" value="ECO:0007669"/>
    <property type="project" value="UniProtKB-KW"/>
</dbReference>
<keyword evidence="7" id="KW-0732">Signal</keyword>
<reference evidence="9" key="1">
    <citation type="submission" date="2019-08" db="EMBL/GenBank/DDBJ databases">
        <title>Complete genome sequence of a mangrove-derived Streptomyces xiamenensis.</title>
        <authorList>
            <person name="Xu J."/>
        </authorList>
    </citation>
    <scope>NUCLEOTIDE SEQUENCE</scope>
    <source>
        <strain evidence="9">318</strain>
    </source>
</reference>
<accession>A0A0F7FU47</accession>
<dbReference type="STRING" id="408015.SXIM_25800"/>
<keyword evidence="6" id="KW-1015">Disulfide bond</keyword>
<evidence type="ECO:0000256" key="3">
    <source>
        <dbReference type="ARBA" id="ARBA00022525"/>
    </source>
</evidence>
<keyword evidence="4" id="KW-0646">Protease inhibitor</keyword>
<evidence type="ECO:0000313" key="10">
    <source>
        <dbReference type="Proteomes" id="UP000034034"/>
    </source>
</evidence>
<dbReference type="KEGG" id="sxi:SXIM_25800"/>
<feature type="domain" description="Subtilisin inhibitor" evidence="8">
    <location>
        <begin position="30"/>
        <end position="103"/>
    </location>
</feature>
<keyword evidence="5" id="KW-0722">Serine protease inhibitor</keyword>
<evidence type="ECO:0000256" key="5">
    <source>
        <dbReference type="ARBA" id="ARBA00022900"/>
    </source>
</evidence>
<dbReference type="RefSeq" id="WP_030732334.1">
    <property type="nucleotide sequence ID" value="NZ_CP009922.3"/>
</dbReference>
<dbReference type="EMBL" id="CP009922">
    <property type="protein sequence ID" value="AKG43964.1"/>
    <property type="molecule type" value="Genomic_DNA"/>
</dbReference>
<dbReference type="PATRIC" id="fig|408015.6.peg.2619"/>
<feature type="chain" id="PRO_5039441957" evidence="7">
    <location>
        <begin position="21"/>
        <end position="131"/>
    </location>
</feature>
<evidence type="ECO:0000256" key="2">
    <source>
        <dbReference type="ARBA" id="ARBA00010472"/>
    </source>
</evidence>
<evidence type="ECO:0000256" key="4">
    <source>
        <dbReference type="ARBA" id="ARBA00022690"/>
    </source>
</evidence>
<protein>
    <submittedName>
        <fullName evidence="9">Subtilisin inhibitor-like protein</fullName>
    </submittedName>
</protein>
<comment type="similarity">
    <text evidence="2">Belongs to the protease inhibitor I16 (SSI) family.</text>
</comment>
<feature type="signal peptide" evidence="7">
    <location>
        <begin position="1"/>
        <end position="20"/>
    </location>
</feature>
<dbReference type="Proteomes" id="UP000034034">
    <property type="component" value="Chromosome"/>
</dbReference>
<dbReference type="Pfam" id="PF00720">
    <property type="entry name" value="SSI"/>
    <property type="match status" value="1"/>
</dbReference>
<evidence type="ECO:0000256" key="6">
    <source>
        <dbReference type="ARBA" id="ARBA00023157"/>
    </source>
</evidence>
<dbReference type="GO" id="GO:0005576">
    <property type="term" value="C:extracellular region"/>
    <property type="evidence" value="ECO:0007669"/>
    <property type="project" value="UniProtKB-SubCell"/>
</dbReference>
<evidence type="ECO:0000259" key="8">
    <source>
        <dbReference type="Pfam" id="PF00720"/>
    </source>
</evidence>
<name>A0A0F7FU47_9ACTN</name>
<gene>
    <name evidence="9" type="ORF">SXIM_25800</name>
</gene>
<dbReference type="AlphaFoldDB" id="A0A0F7FU47"/>
<dbReference type="HOGENOM" id="CLU_121949_1_0_11"/>
<dbReference type="SUPFAM" id="SSF55399">
    <property type="entry name" value="Subtilisin inhibitor"/>
    <property type="match status" value="1"/>
</dbReference>
<keyword evidence="3" id="KW-0964">Secreted</keyword>
<dbReference type="Gene3D" id="3.30.350.10">
    <property type="entry name" value="Subtilisin inhibitor-like"/>
    <property type="match status" value="1"/>
</dbReference>